<keyword evidence="3" id="KW-0812">Transmembrane</keyword>
<dbReference type="PANTHER" id="PTHR23033:SF2">
    <property type="entry name" value="C1GALT1-SPECIFIC CHAPERONE 1"/>
    <property type="match status" value="1"/>
</dbReference>
<comment type="similarity">
    <text evidence="2">Belongs to the glycosyltransferase 31 family. Beta3-Gal-T subfamily.</text>
</comment>
<reference evidence="7" key="1">
    <citation type="submission" date="2025-08" db="UniProtKB">
        <authorList>
            <consortium name="Ensembl"/>
        </authorList>
    </citation>
    <scope>IDENTIFICATION</scope>
</reference>
<evidence type="ECO:0000313" key="8">
    <source>
        <dbReference type="Proteomes" id="UP000261540"/>
    </source>
</evidence>
<keyword evidence="5" id="KW-1133">Transmembrane helix</keyword>
<accession>A0A3B3SV68</accession>
<comment type="subcellular location">
    <subcellularLocation>
        <location evidence="1">Membrane</location>
        <topology evidence="1">Single-pass type II membrane protein</topology>
    </subcellularLocation>
</comment>
<dbReference type="InterPro" id="IPR026050">
    <property type="entry name" value="C1GALT1/C1GALT1_chp1"/>
</dbReference>
<keyword evidence="6" id="KW-0472">Membrane</keyword>
<dbReference type="GeneTree" id="ENSGT00940000155145"/>
<dbReference type="GO" id="GO:0016020">
    <property type="term" value="C:membrane"/>
    <property type="evidence" value="ECO:0007669"/>
    <property type="project" value="UniProtKB-SubCell"/>
</dbReference>
<protein>
    <submittedName>
        <fullName evidence="7">C1GALT1-specific chaperone 1</fullName>
    </submittedName>
</protein>
<keyword evidence="8" id="KW-1185">Reference proteome</keyword>
<reference evidence="7" key="2">
    <citation type="submission" date="2025-09" db="UniProtKB">
        <authorList>
            <consortium name="Ensembl"/>
        </authorList>
    </citation>
    <scope>IDENTIFICATION</scope>
</reference>
<proteinExistence type="inferred from homology"/>
<evidence type="ECO:0000256" key="6">
    <source>
        <dbReference type="ARBA" id="ARBA00023136"/>
    </source>
</evidence>
<dbReference type="AlphaFoldDB" id="A0A3B3SV68"/>
<evidence type="ECO:0000256" key="4">
    <source>
        <dbReference type="ARBA" id="ARBA00022968"/>
    </source>
</evidence>
<name>A0A3B3SV68_9TELE</name>
<evidence type="ECO:0000256" key="3">
    <source>
        <dbReference type="ARBA" id="ARBA00022692"/>
    </source>
</evidence>
<dbReference type="GO" id="GO:0016263">
    <property type="term" value="F:glycoprotein-N-acetylgalactosamine 3-beta-galactosyltransferase activity"/>
    <property type="evidence" value="ECO:0007669"/>
    <property type="project" value="TreeGrafter"/>
</dbReference>
<dbReference type="Gene3D" id="3.90.550.50">
    <property type="match status" value="1"/>
</dbReference>
<evidence type="ECO:0000256" key="1">
    <source>
        <dbReference type="ARBA" id="ARBA00004606"/>
    </source>
</evidence>
<dbReference type="Proteomes" id="UP000261540">
    <property type="component" value="Unplaced"/>
</dbReference>
<evidence type="ECO:0000256" key="5">
    <source>
        <dbReference type="ARBA" id="ARBA00022989"/>
    </source>
</evidence>
<evidence type="ECO:0000256" key="2">
    <source>
        <dbReference type="ARBA" id="ARBA00006462"/>
    </source>
</evidence>
<evidence type="ECO:0000313" key="7">
    <source>
        <dbReference type="Ensembl" id="ENSPKIP00000034260.1"/>
    </source>
</evidence>
<dbReference type="STRING" id="1676925.ENSPKIP00000034260"/>
<dbReference type="PANTHER" id="PTHR23033">
    <property type="entry name" value="BETA1,3-GALACTOSYLTRANSFERASE"/>
    <property type="match status" value="1"/>
</dbReference>
<sequence length="214" mass="24473">MLSSFSSFLKGVLFGSLFCLMFSYLTDLRQPAQPSTIRDHFHHHIKASSKEALIQMPDSVKLEMSHSVRVYCIIMVRPKILTSWAATKDTWSKHCDRAVFYTSESSKALEAVDLQEEDEWVKMRKALTHAYNNAGDLRWFFVAQPTTFAIIENLKYLVLDKDPGQPFYIGNVLKSGDLEYVEYSSGIVLSFEALGRLAVPYESILVLFLTMFCF</sequence>
<keyword evidence="4" id="KW-0735">Signal-anchor</keyword>
<organism evidence="7 8">
    <name type="scientific">Paramormyrops kingsleyae</name>
    <dbReference type="NCBI Taxonomy" id="1676925"/>
    <lineage>
        <taxon>Eukaryota</taxon>
        <taxon>Metazoa</taxon>
        <taxon>Chordata</taxon>
        <taxon>Craniata</taxon>
        <taxon>Vertebrata</taxon>
        <taxon>Euteleostomi</taxon>
        <taxon>Actinopterygii</taxon>
        <taxon>Neopterygii</taxon>
        <taxon>Teleostei</taxon>
        <taxon>Osteoglossocephala</taxon>
        <taxon>Osteoglossomorpha</taxon>
        <taxon>Osteoglossiformes</taxon>
        <taxon>Mormyridae</taxon>
        <taxon>Paramormyrops</taxon>
    </lineage>
</organism>
<dbReference type="Ensembl" id="ENSPKIT00000015166.1">
    <property type="protein sequence ID" value="ENSPKIP00000034260.1"/>
    <property type="gene ID" value="ENSPKIG00000013664.1"/>
</dbReference>